<keyword evidence="3" id="KW-0732">Signal</keyword>
<feature type="coiled-coil region" evidence="1">
    <location>
        <begin position="60"/>
        <end position="94"/>
    </location>
</feature>
<keyword evidence="1" id="KW-0175">Coiled coil</keyword>
<evidence type="ECO:0000256" key="2">
    <source>
        <dbReference type="SAM" id="MobiDB-lite"/>
    </source>
</evidence>
<dbReference type="SUPFAM" id="SSF50685">
    <property type="entry name" value="Barwin-like endoglucanases"/>
    <property type="match status" value="1"/>
</dbReference>
<evidence type="ECO:0000313" key="5">
    <source>
        <dbReference type="EMBL" id="MST72236.1"/>
    </source>
</evidence>
<sequence>MTANKGARRGMRAAGAIGAATALALSLWSVPATAHAADLESLQNAAIKAGEDYQAAVDKSNELQGKIDENDQRISELEAQLPEQKQKAAAAIRSHYKFQQDQANLISLLLTSDSFSEFLSTAQYFTTITSSNLDEIEQLDSMEKELEQTKQDLESEKAAADAQVSVTQQAKEEADQTASAAEEKAKEDQAAKQAAYEAAVAQGTQDSDTNAALQAAASKSADTSSDSSSSSSSTSTSSGNGSSSSSSSSKGSSSSSSGSSSKGSGSSSSSSSSASYKYVQASMYGEGDGFMYGTTASGDTVTPTSMGVAMKTMPLGTVIEITYNGRTVRAVVNDRGPYAGNRQIDLQPAVAHALGFDGVGTVGYRVVS</sequence>
<feature type="compositionally biased region" description="Basic and acidic residues" evidence="2">
    <location>
        <begin position="145"/>
        <end position="159"/>
    </location>
</feature>
<dbReference type="AlphaFoldDB" id="A0A6N7XQI3"/>
<dbReference type="InterPro" id="IPR036908">
    <property type="entry name" value="RlpA-like_sf"/>
</dbReference>
<evidence type="ECO:0000256" key="1">
    <source>
        <dbReference type="SAM" id="Coils"/>
    </source>
</evidence>
<dbReference type="Proteomes" id="UP000469325">
    <property type="component" value="Unassembled WGS sequence"/>
</dbReference>
<feature type="compositionally biased region" description="Low complexity" evidence="2">
    <location>
        <begin position="191"/>
        <end position="202"/>
    </location>
</feature>
<feature type="chain" id="PRO_5027117933" description="RlpA-like protein double-psi beta-barrel domain-containing protein" evidence="3">
    <location>
        <begin position="37"/>
        <end position="368"/>
    </location>
</feature>
<comment type="caution">
    <text evidence="5">The sequence shown here is derived from an EMBL/GenBank/DDBJ whole genome shotgun (WGS) entry which is preliminary data.</text>
</comment>
<dbReference type="RefSeq" id="WP_154434126.1">
    <property type="nucleotide sequence ID" value="NZ_VUNC01000002.1"/>
</dbReference>
<proteinExistence type="predicted"/>
<dbReference type="InterPro" id="IPR009009">
    <property type="entry name" value="RlpA-like_DPBB"/>
</dbReference>
<gene>
    <name evidence="5" type="ORF">FYJ68_03825</name>
</gene>
<feature type="compositionally biased region" description="Basic and acidic residues" evidence="2">
    <location>
        <begin position="181"/>
        <end position="190"/>
    </location>
</feature>
<dbReference type="EMBL" id="VUNC01000002">
    <property type="protein sequence ID" value="MST72236.1"/>
    <property type="molecule type" value="Genomic_DNA"/>
</dbReference>
<feature type="region of interest" description="Disordered" evidence="2">
    <location>
        <begin position="145"/>
        <end position="273"/>
    </location>
</feature>
<keyword evidence="6" id="KW-1185">Reference proteome</keyword>
<dbReference type="CDD" id="cd22268">
    <property type="entry name" value="DPBB_RlpA-like"/>
    <property type="match status" value="1"/>
</dbReference>
<dbReference type="Pfam" id="PF03330">
    <property type="entry name" value="DPBB_1"/>
    <property type="match status" value="1"/>
</dbReference>
<feature type="signal peptide" evidence="3">
    <location>
        <begin position="1"/>
        <end position="36"/>
    </location>
</feature>
<evidence type="ECO:0000313" key="6">
    <source>
        <dbReference type="Proteomes" id="UP000469325"/>
    </source>
</evidence>
<organism evidence="5 6">
    <name type="scientific">Olsenella porci</name>
    <dbReference type="NCBI Taxonomy" id="2652279"/>
    <lineage>
        <taxon>Bacteria</taxon>
        <taxon>Bacillati</taxon>
        <taxon>Actinomycetota</taxon>
        <taxon>Coriobacteriia</taxon>
        <taxon>Coriobacteriales</taxon>
        <taxon>Atopobiaceae</taxon>
        <taxon>Olsenella</taxon>
    </lineage>
</organism>
<protein>
    <recommendedName>
        <fullName evidence="4">RlpA-like protein double-psi beta-barrel domain-containing protein</fullName>
    </recommendedName>
</protein>
<evidence type="ECO:0000256" key="3">
    <source>
        <dbReference type="SAM" id="SignalP"/>
    </source>
</evidence>
<dbReference type="PROSITE" id="PS51318">
    <property type="entry name" value="TAT"/>
    <property type="match status" value="1"/>
</dbReference>
<reference evidence="5 6" key="1">
    <citation type="submission" date="2019-08" db="EMBL/GenBank/DDBJ databases">
        <title>In-depth cultivation of the pig gut microbiome towards novel bacterial diversity and tailored functional studies.</title>
        <authorList>
            <person name="Wylensek D."/>
            <person name="Hitch T.C.A."/>
            <person name="Clavel T."/>
        </authorList>
    </citation>
    <scope>NUCLEOTIDE SEQUENCE [LARGE SCALE GENOMIC DNA]</scope>
    <source>
        <strain evidence="5 6">CA-Schmier-601-WT-1</strain>
    </source>
</reference>
<feature type="compositionally biased region" description="Low complexity" evidence="2">
    <location>
        <begin position="211"/>
        <end position="273"/>
    </location>
</feature>
<feature type="domain" description="RlpA-like protein double-psi beta-barrel" evidence="4">
    <location>
        <begin position="280"/>
        <end position="362"/>
    </location>
</feature>
<dbReference type="PANTHER" id="PTHR34183">
    <property type="entry name" value="ENDOLYTIC PEPTIDOGLYCAN TRANSGLYCOSYLASE RLPA"/>
    <property type="match status" value="1"/>
</dbReference>
<accession>A0A6N7XQI3</accession>
<name>A0A6N7XQI3_9ACTN</name>
<dbReference type="PANTHER" id="PTHR34183:SF8">
    <property type="entry name" value="ENDOLYTIC PEPTIDOGLYCAN TRANSGLYCOSYLASE RLPA-RELATED"/>
    <property type="match status" value="1"/>
</dbReference>
<dbReference type="Gene3D" id="6.10.250.3150">
    <property type="match status" value="1"/>
</dbReference>
<dbReference type="Gene3D" id="2.40.40.10">
    <property type="entry name" value="RlpA-like domain"/>
    <property type="match status" value="1"/>
</dbReference>
<dbReference type="InterPro" id="IPR006311">
    <property type="entry name" value="TAT_signal"/>
</dbReference>
<evidence type="ECO:0000259" key="4">
    <source>
        <dbReference type="Pfam" id="PF03330"/>
    </source>
</evidence>